<name>A0A6J6QZZ5_9ZZZZ</name>
<dbReference type="GO" id="GO:0005506">
    <property type="term" value="F:iron ion binding"/>
    <property type="evidence" value="ECO:0007669"/>
    <property type="project" value="InterPro"/>
</dbReference>
<dbReference type="InterPro" id="IPR015881">
    <property type="entry name" value="ARHD_Rieske_2Fe_2S"/>
</dbReference>
<keyword evidence="3" id="KW-0479">Metal-binding</keyword>
<evidence type="ECO:0000313" key="11">
    <source>
        <dbReference type="EMBL" id="CAB5061665.1"/>
    </source>
</evidence>
<dbReference type="CDD" id="cd03469">
    <property type="entry name" value="Rieske_RO_Alpha_N"/>
    <property type="match status" value="1"/>
</dbReference>
<dbReference type="Gene3D" id="2.102.10.10">
    <property type="entry name" value="Rieske [2Fe-2S] iron-sulphur domain"/>
    <property type="match status" value="1"/>
</dbReference>
<dbReference type="Pfam" id="PF00848">
    <property type="entry name" value="Ring_hydroxyl_A"/>
    <property type="match status" value="1"/>
</dbReference>
<keyword evidence="2" id="KW-0001">2Fe-2S</keyword>
<dbReference type="InterPro" id="IPR015879">
    <property type="entry name" value="Ring_hydroxy_dOase_asu_C_dom"/>
</dbReference>
<keyword evidence="6" id="KW-0411">Iron-sulfur</keyword>
<dbReference type="GO" id="GO:0016491">
    <property type="term" value="F:oxidoreductase activity"/>
    <property type="evidence" value="ECO:0007669"/>
    <property type="project" value="UniProtKB-KW"/>
</dbReference>
<evidence type="ECO:0000256" key="8">
    <source>
        <dbReference type="SAM" id="MobiDB-lite"/>
    </source>
</evidence>
<dbReference type="InterPro" id="IPR001663">
    <property type="entry name" value="Rng_hydr_dOase-A"/>
</dbReference>
<dbReference type="PANTHER" id="PTHR43756:SF5">
    <property type="entry name" value="CHOLINE MONOOXYGENASE, CHLOROPLASTIC"/>
    <property type="match status" value="1"/>
</dbReference>
<dbReference type="InterPro" id="IPR017941">
    <property type="entry name" value="Rieske_2Fe-2S"/>
</dbReference>
<evidence type="ECO:0000256" key="2">
    <source>
        <dbReference type="ARBA" id="ARBA00022714"/>
    </source>
</evidence>
<evidence type="ECO:0000256" key="1">
    <source>
        <dbReference type="ARBA" id="ARBA00001962"/>
    </source>
</evidence>
<evidence type="ECO:0000256" key="3">
    <source>
        <dbReference type="ARBA" id="ARBA00022723"/>
    </source>
</evidence>
<dbReference type="Gene3D" id="3.90.380.10">
    <property type="entry name" value="Naphthalene 1,2-dioxygenase Alpha Subunit, Chain A, domain 1"/>
    <property type="match status" value="1"/>
</dbReference>
<keyword evidence="7" id="KW-0520">NAD</keyword>
<dbReference type="InterPro" id="IPR036922">
    <property type="entry name" value="Rieske_2Fe-2S_sf"/>
</dbReference>
<proteinExistence type="predicted"/>
<evidence type="ECO:0000259" key="9">
    <source>
        <dbReference type="PROSITE" id="PS51296"/>
    </source>
</evidence>
<dbReference type="Pfam" id="PF00355">
    <property type="entry name" value="Rieske"/>
    <property type="match status" value="1"/>
</dbReference>
<feature type="region of interest" description="Disordered" evidence="8">
    <location>
        <begin position="1"/>
        <end position="30"/>
    </location>
</feature>
<evidence type="ECO:0000313" key="10">
    <source>
        <dbReference type="EMBL" id="CAB4715183.1"/>
    </source>
</evidence>
<dbReference type="SUPFAM" id="SSF55961">
    <property type="entry name" value="Bet v1-like"/>
    <property type="match status" value="1"/>
</dbReference>
<protein>
    <submittedName>
        <fullName evidence="10">Unannotated protein</fullName>
    </submittedName>
</protein>
<dbReference type="PROSITE" id="PS51296">
    <property type="entry name" value="RIESKE"/>
    <property type="match status" value="1"/>
</dbReference>
<dbReference type="SUPFAM" id="SSF50022">
    <property type="entry name" value="ISP domain"/>
    <property type="match status" value="1"/>
</dbReference>
<comment type="cofactor">
    <cofactor evidence="1">
        <name>Fe cation</name>
        <dbReference type="ChEBI" id="CHEBI:24875"/>
    </cofactor>
</comment>
<dbReference type="PANTHER" id="PTHR43756">
    <property type="entry name" value="CHOLINE MONOOXYGENASE, CHLOROPLASTIC"/>
    <property type="match status" value="1"/>
</dbReference>
<dbReference type="CDD" id="cd08882">
    <property type="entry name" value="RHO_alpha_C_MupW-like"/>
    <property type="match status" value="1"/>
</dbReference>
<evidence type="ECO:0000256" key="4">
    <source>
        <dbReference type="ARBA" id="ARBA00023002"/>
    </source>
</evidence>
<evidence type="ECO:0000256" key="5">
    <source>
        <dbReference type="ARBA" id="ARBA00023004"/>
    </source>
</evidence>
<accession>A0A6J6QZZ5</accession>
<dbReference type="GO" id="GO:0051537">
    <property type="term" value="F:2 iron, 2 sulfur cluster binding"/>
    <property type="evidence" value="ECO:0007669"/>
    <property type="project" value="UniProtKB-KW"/>
</dbReference>
<organism evidence="10">
    <name type="scientific">freshwater metagenome</name>
    <dbReference type="NCBI Taxonomy" id="449393"/>
    <lineage>
        <taxon>unclassified sequences</taxon>
        <taxon>metagenomes</taxon>
        <taxon>ecological metagenomes</taxon>
    </lineage>
</organism>
<dbReference type="PRINTS" id="PR00090">
    <property type="entry name" value="RNGDIOXGNASE"/>
</dbReference>
<keyword evidence="5" id="KW-0408">Iron</keyword>
<reference evidence="10" key="1">
    <citation type="submission" date="2020-05" db="EMBL/GenBank/DDBJ databases">
        <authorList>
            <person name="Chiriac C."/>
            <person name="Salcher M."/>
            <person name="Ghai R."/>
            <person name="Kavagutti S V."/>
        </authorList>
    </citation>
    <scope>NUCLEOTIDE SEQUENCE</scope>
</reference>
<evidence type="ECO:0000256" key="6">
    <source>
        <dbReference type="ARBA" id="ARBA00023014"/>
    </source>
</evidence>
<dbReference type="AlphaFoldDB" id="A0A6J6QZZ5"/>
<keyword evidence="4" id="KW-0560">Oxidoreductase</keyword>
<dbReference type="PROSITE" id="PS00570">
    <property type="entry name" value="RING_HYDROXYL_ALPHA"/>
    <property type="match status" value="1"/>
</dbReference>
<feature type="domain" description="Rieske" evidence="9">
    <location>
        <begin position="79"/>
        <end position="188"/>
    </location>
</feature>
<gene>
    <name evidence="10" type="ORF">UFOPK2602_01383</name>
    <name evidence="11" type="ORF">UFOPK4306_01080</name>
</gene>
<dbReference type="EMBL" id="CAEZXX010000095">
    <property type="protein sequence ID" value="CAB4715183.1"/>
    <property type="molecule type" value="Genomic_DNA"/>
</dbReference>
<dbReference type="EMBL" id="CAFBQP010000035">
    <property type="protein sequence ID" value="CAB5061665.1"/>
    <property type="molecule type" value="Genomic_DNA"/>
</dbReference>
<sequence>MPRTGSQSVPEPGGSLRPGEARSPGPSMQELLDADTRAVPVALRDHGYSYRGSSDVPRSRYTSPEFAALEAEYMWRATWQVACREDEIDKTGDHVVYDVADESLIVTRQADGSIRAFHNSCLHRGTRLRNDDGRVGSFRCPFHGWTWGVDGRLTDLPCEWDFPHIAQSAETYCLPEARVARWCGWVFVNLDEGCEPFETYAAKLIDHFDTSFDFANRYATFHAVKEVPCNWKVCMEAFSEGYHVIATHPQILEFAGDANSEYSIWDDSPYVSRFVNGFGVQSPHLSDTLSPQQVVDAYLEFAARTPRGEGVRVGEDANPRAVVAAILRAGMAPRLGVDLDGVSDSEVLDAILYHLFPAFAPWAGLGQPLVYRWRPGRTPDTCFMDVWRLAPIPDSGAGAEPATCTRLGLDQSWKEAPRMGTLADVFEQDMENLPMVRAGLKSTGKQGVSFGNYQEARLRQVHQTIDRFILQGLERDGRSRAEVERYLVPEG</sequence>
<evidence type="ECO:0000256" key="7">
    <source>
        <dbReference type="ARBA" id="ARBA00023027"/>
    </source>
</evidence>